<dbReference type="InterPro" id="IPR005901">
    <property type="entry name" value="GLPGLI"/>
</dbReference>
<protein>
    <submittedName>
        <fullName evidence="2">GLPGLI family protein</fullName>
    </submittedName>
</protein>
<dbReference type="AlphaFoldDB" id="A0A9D2E8T5"/>
<reference evidence="2" key="2">
    <citation type="submission" date="2021-04" db="EMBL/GenBank/DDBJ databases">
        <authorList>
            <person name="Gilroy R."/>
        </authorList>
    </citation>
    <scope>NUCLEOTIDE SEQUENCE</scope>
    <source>
        <strain evidence="2">ChiHjej9B8-1298</strain>
    </source>
</reference>
<evidence type="ECO:0000313" key="3">
    <source>
        <dbReference type="Proteomes" id="UP000824028"/>
    </source>
</evidence>
<evidence type="ECO:0000313" key="2">
    <source>
        <dbReference type="EMBL" id="HIZ32880.1"/>
    </source>
</evidence>
<evidence type="ECO:0000256" key="1">
    <source>
        <dbReference type="SAM" id="SignalP"/>
    </source>
</evidence>
<comment type="caution">
    <text evidence="2">The sequence shown here is derived from an EMBL/GenBank/DDBJ whole genome shotgun (WGS) entry which is preliminary data.</text>
</comment>
<name>A0A9D2E8T5_9BACE</name>
<organism evidence="2 3">
    <name type="scientific">Candidatus Bacteroides merdigallinarum</name>
    <dbReference type="NCBI Taxonomy" id="2838473"/>
    <lineage>
        <taxon>Bacteria</taxon>
        <taxon>Pseudomonadati</taxon>
        <taxon>Bacteroidota</taxon>
        <taxon>Bacteroidia</taxon>
        <taxon>Bacteroidales</taxon>
        <taxon>Bacteroidaceae</taxon>
        <taxon>Bacteroides</taxon>
    </lineage>
</organism>
<keyword evidence="1" id="KW-0732">Signal</keyword>
<reference evidence="2" key="1">
    <citation type="journal article" date="2021" name="PeerJ">
        <title>Extensive microbial diversity within the chicken gut microbiome revealed by metagenomics and culture.</title>
        <authorList>
            <person name="Gilroy R."/>
            <person name="Ravi A."/>
            <person name="Getino M."/>
            <person name="Pursley I."/>
            <person name="Horton D.L."/>
            <person name="Alikhan N.F."/>
            <person name="Baker D."/>
            <person name="Gharbi K."/>
            <person name="Hall N."/>
            <person name="Watson M."/>
            <person name="Adriaenssens E.M."/>
            <person name="Foster-Nyarko E."/>
            <person name="Jarju S."/>
            <person name="Secka A."/>
            <person name="Antonio M."/>
            <person name="Oren A."/>
            <person name="Chaudhuri R.R."/>
            <person name="La Ragione R."/>
            <person name="Hildebrand F."/>
            <person name="Pallen M.J."/>
        </authorList>
    </citation>
    <scope>NUCLEOTIDE SEQUENCE</scope>
    <source>
        <strain evidence="2">ChiHjej9B8-1298</strain>
    </source>
</reference>
<proteinExistence type="predicted"/>
<feature type="chain" id="PRO_5038473854" evidence="1">
    <location>
        <begin position="20"/>
        <end position="278"/>
    </location>
</feature>
<dbReference type="NCBIfam" id="TIGR01200">
    <property type="entry name" value="GLPGLI"/>
    <property type="match status" value="1"/>
</dbReference>
<dbReference type="EMBL" id="DXBX01000033">
    <property type="protein sequence ID" value="HIZ32880.1"/>
    <property type="molecule type" value="Genomic_DNA"/>
</dbReference>
<feature type="signal peptide" evidence="1">
    <location>
        <begin position="1"/>
        <end position="19"/>
    </location>
</feature>
<accession>A0A9D2E8T5</accession>
<dbReference type="Proteomes" id="UP000824028">
    <property type="component" value="Unassembled WGS sequence"/>
</dbReference>
<dbReference type="Pfam" id="PF22252">
    <property type="entry name" value="PNGase_F-II_N"/>
    <property type="match status" value="1"/>
</dbReference>
<sequence>MKHVIFLFISLCCASLSQAQETALYECLYRYEVNGTDQNGQPFSDIYNGLLQIGAAQAKFQDYTAFQSDSVEQIHPDDAELQEEYTVKILKNPYYFDQTVYQNLPKGKTTVLSVITPDYYVYTEDLNTISWTLAEDTDTICGYPCRKAMGTYGGRTWTAWYAEDIPVSFGPWKLIGLPGLILEASDSENIHRFTAISFRKAKVGIRALDTDNALSITRDKFVKAKNLFEKDPMKNLPIEAISEMEVRKFGEGAQAKSISINGVPLRLHPNGYVPLEIQ</sequence>
<gene>
    <name evidence="2" type="ORF">H9814_04940</name>
</gene>